<feature type="signal peptide" evidence="1">
    <location>
        <begin position="1"/>
        <end position="22"/>
    </location>
</feature>
<dbReference type="GeneID" id="105851047"/>
<dbReference type="Gene3D" id="1.10.110.10">
    <property type="entry name" value="Plant lipid-transfer and hydrophobic proteins"/>
    <property type="match status" value="1"/>
</dbReference>
<dbReference type="STRING" id="3827.A0A1S3EEU3"/>
<evidence type="ECO:0000259" key="2">
    <source>
        <dbReference type="Pfam" id="PF14368"/>
    </source>
</evidence>
<reference evidence="3" key="1">
    <citation type="journal article" date="2013" name="Nat. Biotechnol.">
        <title>Draft genome sequence of chickpea (Cicer arietinum) provides a resource for trait improvement.</title>
        <authorList>
            <person name="Varshney R.K."/>
            <person name="Song C."/>
            <person name="Saxena R.K."/>
            <person name="Azam S."/>
            <person name="Yu S."/>
            <person name="Sharpe A.G."/>
            <person name="Cannon S."/>
            <person name="Baek J."/>
            <person name="Rosen B.D."/>
            <person name="Tar'an B."/>
            <person name="Millan T."/>
            <person name="Zhang X."/>
            <person name="Ramsay L.D."/>
            <person name="Iwata A."/>
            <person name="Wang Y."/>
            <person name="Nelson W."/>
            <person name="Farmer A.D."/>
            <person name="Gaur P.M."/>
            <person name="Soderlund C."/>
            <person name="Penmetsa R.V."/>
            <person name="Xu C."/>
            <person name="Bharti A.K."/>
            <person name="He W."/>
            <person name="Winter P."/>
            <person name="Zhao S."/>
            <person name="Hane J.K."/>
            <person name="Carrasquilla-Garcia N."/>
            <person name="Condie J.A."/>
            <person name="Upadhyaya H.D."/>
            <person name="Luo M.C."/>
            <person name="Thudi M."/>
            <person name="Gowda C.L."/>
            <person name="Singh N.P."/>
            <person name="Lichtenzveig J."/>
            <person name="Gali K.K."/>
            <person name="Rubio J."/>
            <person name="Nadarajan N."/>
            <person name="Dolezel J."/>
            <person name="Bansal K.C."/>
            <person name="Xu X."/>
            <person name="Edwards D."/>
            <person name="Zhang G."/>
            <person name="Kahl G."/>
            <person name="Gil J."/>
            <person name="Singh K.B."/>
            <person name="Datta S.K."/>
            <person name="Jackson S.A."/>
            <person name="Wang J."/>
            <person name="Cook D.R."/>
        </authorList>
    </citation>
    <scope>NUCLEOTIDE SEQUENCE [LARGE SCALE GENOMIC DNA]</scope>
    <source>
        <strain evidence="3">cv. CDC Frontier</strain>
    </source>
</reference>
<keyword evidence="1" id="KW-0732">Signal</keyword>
<dbReference type="SUPFAM" id="SSF47699">
    <property type="entry name" value="Bifunctional inhibitor/lipid-transfer protein/seed storage 2S albumin"/>
    <property type="match status" value="1"/>
</dbReference>
<proteinExistence type="predicted"/>
<dbReference type="RefSeq" id="XP_012574360.1">
    <property type="nucleotide sequence ID" value="XM_012718906.2"/>
</dbReference>
<sequence length="209" mass="22298">MENFFFFFLIMLSLSVFEVAEAAPPPPSSRGGCTDQLMLFSPCLPYVSSSPNNLTENASTKCCEAFSSSFAPNSLCFCYLLRDPNILGFPLNSTRLISLSSLCLSPPPTNSSLNFLCAESPALPPLGSADFLRTPAGTTSGNGSGSSGGGGEMVPHNGRGAGRTFYFPLLNGSNSTLIGGRCYKSLLLSQLLTIFFVTLPLFNLNNHYF</sequence>
<feature type="domain" description="Bifunctional inhibitor/plant lipid transfer protein/seed storage helical" evidence="2">
    <location>
        <begin position="18"/>
        <end position="105"/>
    </location>
</feature>
<name>A0A1S3EEU3_CICAR</name>
<accession>A0A1S3EEU3</accession>
<dbReference type="AlphaFoldDB" id="A0A1S3EEU3"/>
<dbReference type="PANTHER" id="PTHR35747:SF2">
    <property type="entry name" value="NON-SPECIFIC LIPID TRANSFER PROTEIN GPI-ANCHORED 25"/>
    <property type="match status" value="1"/>
</dbReference>
<dbReference type="PANTHER" id="PTHR35747">
    <property type="entry name" value="BIFUNCTIONAL INHIBITOR/LIPID-TRANSFER PROTEIN/SEED STORAGE 2S ALBUMIN SUPERFAMILY PROTEIN"/>
    <property type="match status" value="1"/>
</dbReference>
<evidence type="ECO:0000256" key="1">
    <source>
        <dbReference type="SAM" id="SignalP"/>
    </source>
</evidence>
<dbReference type="InterPro" id="IPR053353">
    <property type="entry name" value="Plant_LTP_GPI-anchored"/>
</dbReference>
<feature type="chain" id="PRO_5010277185" evidence="1">
    <location>
        <begin position="23"/>
        <end position="209"/>
    </location>
</feature>
<protein>
    <submittedName>
        <fullName evidence="4">Non-specific lipid transfer protein GPI-anchored 2</fullName>
    </submittedName>
</protein>
<keyword evidence="3" id="KW-1185">Reference proteome</keyword>
<dbReference type="InterPro" id="IPR036312">
    <property type="entry name" value="Bifun_inhib/LTP/seed_sf"/>
</dbReference>
<reference evidence="4" key="2">
    <citation type="submission" date="2025-08" db="UniProtKB">
        <authorList>
            <consortium name="RefSeq"/>
        </authorList>
    </citation>
    <scope>IDENTIFICATION</scope>
    <source>
        <tissue evidence="4">Etiolated seedlings</tissue>
    </source>
</reference>
<dbReference type="KEGG" id="cam:105851047"/>
<dbReference type="Proteomes" id="UP000087171">
    <property type="component" value="Chromosome Ca8"/>
</dbReference>
<dbReference type="InterPro" id="IPR016140">
    <property type="entry name" value="Bifunc_inhib/LTP/seed_store"/>
</dbReference>
<dbReference type="CDD" id="cd00010">
    <property type="entry name" value="AAI_LTSS"/>
    <property type="match status" value="1"/>
</dbReference>
<gene>
    <name evidence="4" type="primary">LOC105851047</name>
</gene>
<organism evidence="3 4">
    <name type="scientific">Cicer arietinum</name>
    <name type="common">Chickpea</name>
    <name type="synonym">Garbanzo</name>
    <dbReference type="NCBI Taxonomy" id="3827"/>
    <lineage>
        <taxon>Eukaryota</taxon>
        <taxon>Viridiplantae</taxon>
        <taxon>Streptophyta</taxon>
        <taxon>Embryophyta</taxon>
        <taxon>Tracheophyta</taxon>
        <taxon>Spermatophyta</taxon>
        <taxon>Magnoliopsida</taxon>
        <taxon>eudicotyledons</taxon>
        <taxon>Gunneridae</taxon>
        <taxon>Pentapetalae</taxon>
        <taxon>rosids</taxon>
        <taxon>fabids</taxon>
        <taxon>Fabales</taxon>
        <taxon>Fabaceae</taxon>
        <taxon>Papilionoideae</taxon>
        <taxon>50 kb inversion clade</taxon>
        <taxon>NPAAA clade</taxon>
        <taxon>Hologalegina</taxon>
        <taxon>IRL clade</taxon>
        <taxon>Cicereae</taxon>
        <taxon>Cicer</taxon>
    </lineage>
</organism>
<evidence type="ECO:0000313" key="4">
    <source>
        <dbReference type="RefSeq" id="XP_012574360.1"/>
    </source>
</evidence>
<dbReference type="OrthoDB" id="786778at2759"/>
<dbReference type="Pfam" id="PF14368">
    <property type="entry name" value="LTP_2"/>
    <property type="match status" value="1"/>
</dbReference>
<evidence type="ECO:0000313" key="3">
    <source>
        <dbReference type="Proteomes" id="UP000087171"/>
    </source>
</evidence>